<dbReference type="EMBL" id="JARKNE010000004">
    <property type="protein sequence ID" value="KAK5835274.1"/>
    <property type="molecule type" value="Genomic_DNA"/>
</dbReference>
<gene>
    <name evidence="1" type="ORF">PVK06_010961</name>
</gene>
<dbReference type="Proteomes" id="UP001358586">
    <property type="component" value="Chromosome 4"/>
</dbReference>
<evidence type="ECO:0000313" key="2">
    <source>
        <dbReference type="Proteomes" id="UP001358586"/>
    </source>
</evidence>
<sequence>MSDNAWYPDSGASHYLTNSSTLLCDSAPYNGPVHSELQALLKNNTWSLYPLPNNRRAVGCKWLFKVDVNNPFLNGDLTEEIYVEQPPSFEVPDVDGQQLVCHIEVVCYSDADWASSVDDRSFTTGYIMYLRPNPITWCSKKQNVVSRSSYEVEYRSLANFLSELLWVKQLINEIGLSNCPPPMIWCNNTSTVSIAVNPTHHARMKHVEIDHQFVREKVLDDTLQVNFVPSSAQVADVITKPITPKQFESFRQALRVLTLNDALNCSNSKETGRMLE</sequence>
<name>A0ABR0Q7U3_GOSAR</name>
<comment type="caution">
    <text evidence="1">The sequence shown here is derived from an EMBL/GenBank/DDBJ whole genome shotgun (WGS) entry which is preliminary data.</text>
</comment>
<organism evidence="1 2">
    <name type="scientific">Gossypium arboreum</name>
    <name type="common">Tree cotton</name>
    <name type="synonym">Gossypium nanking</name>
    <dbReference type="NCBI Taxonomy" id="29729"/>
    <lineage>
        <taxon>Eukaryota</taxon>
        <taxon>Viridiplantae</taxon>
        <taxon>Streptophyta</taxon>
        <taxon>Embryophyta</taxon>
        <taxon>Tracheophyta</taxon>
        <taxon>Spermatophyta</taxon>
        <taxon>Magnoliopsida</taxon>
        <taxon>eudicotyledons</taxon>
        <taxon>Gunneridae</taxon>
        <taxon>Pentapetalae</taxon>
        <taxon>rosids</taxon>
        <taxon>malvids</taxon>
        <taxon>Malvales</taxon>
        <taxon>Malvaceae</taxon>
        <taxon>Malvoideae</taxon>
        <taxon>Gossypium</taxon>
    </lineage>
</organism>
<dbReference type="CDD" id="cd09272">
    <property type="entry name" value="RNase_HI_RT_Ty1"/>
    <property type="match status" value="1"/>
</dbReference>
<evidence type="ECO:0000313" key="1">
    <source>
        <dbReference type="EMBL" id="KAK5835274.1"/>
    </source>
</evidence>
<accession>A0ABR0Q7U3</accession>
<keyword evidence="2" id="KW-1185">Reference proteome</keyword>
<proteinExistence type="predicted"/>
<dbReference type="PANTHER" id="PTHR11439:SF467">
    <property type="entry name" value="INTEGRASE CATALYTIC DOMAIN-CONTAINING PROTEIN"/>
    <property type="match status" value="1"/>
</dbReference>
<reference evidence="1 2" key="1">
    <citation type="submission" date="2023-03" db="EMBL/GenBank/DDBJ databases">
        <title>WGS of Gossypium arboreum.</title>
        <authorList>
            <person name="Yu D."/>
        </authorList>
    </citation>
    <scope>NUCLEOTIDE SEQUENCE [LARGE SCALE GENOMIC DNA]</scope>
    <source>
        <tissue evidence="1">Leaf</tissue>
    </source>
</reference>
<protein>
    <submittedName>
        <fullName evidence="1">Uncharacterized protein</fullName>
    </submittedName>
</protein>
<dbReference type="PANTHER" id="PTHR11439">
    <property type="entry name" value="GAG-POL-RELATED RETROTRANSPOSON"/>
    <property type="match status" value="1"/>
</dbReference>